<dbReference type="PANTHER" id="PTHR11412:SF146">
    <property type="entry name" value="CD109 ANTIGEN"/>
    <property type="match status" value="1"/>
</dbReference>
<dbReference type="Gene3D" id="4.10.400.10">
    <property type="entry name" value="Low-density Lipoprotein Receptor"/>
    <property type="match status" value="1"/>
</dbReference>
<dbReference type="Gene3D" id="1.50.10.20">
    <property type="match status" value="1"/>
</dbReference>
<feature type="transmembrane region" description="Helical" evidence="3">
    <location>
        <begin position="1577"/>
        <end position="1598"/>
    </location>
</feature>
<feature type="signal peptide" evidence="4">
    <location>
        <begin position="1"/>
        <end position="22"/>
    </location>
</feature>
<dbReference type="GO" id="GO:0004866">
    <property type="term" value="F:endopeptidase inhibitor activity"/>
    <property type="evidence" value="ECO:0007669"/>
    <property type="project" value="InterPro"/>
</dbReference>
<protein>
    <submittedName>
        <fullName evidence="8">Macroglobulin complement-related 2</fullName>
    </submittedName>
</protein>
<dbReference type="Gene3D" id="2.20.130.20">
    <property type="match status" value="1"/>
</dbReference>
<dbReference type="Pfam" id="PF07677">
    <property type="entry name" value="A2M_recep"/>
    <property type="match status" value="1"/>
</dbReference>
<dbReference type="Gene3D" id="2.60.40.690">
    <property type="entry name" value="Alpha-macroglobulin, receptor-binding domain"/>
    <property type="match status" value="1"/>
</dbReference>
<keyword evidence="3" id="KW-0472">Membrane</keyword>
<evidence type="ECO:0000259" key="7">
    <source>
        <dbReference type="SMART" id="SM01361"/>
    </source>
</evidence>
<feature type="domain" description="Alpha-macroglobulin receptor-binding" evidence="7">
    <location>
        <begin position="1460"/>
        <end position="1549"/>
    </location>
</feature>
<evidence type="ECO:0000259" key="6">
    <source>
        <dbReference type="SMART" id="SM01360"/>
    </source>
</evidence>
<dbReference type="InterPro" id="IPR002172">
    <property type="entry name" value="LDrepeatLR_classA_rpt"/>
</dbReference>
<comment type="caution">
    <text evidence="2">Lacks conserved residue(s) required for the propagation of feature annotation.</text>
</comment>
<feature type="disulfide bond" evidence="2">
    <location>
        <begin position="734"/>
        <end position="749"/>
    </location>
</feature>
<keyword evidence="3" id="KW-1133">Transmembrane helix</keyword>
<evidence type="ECO:0000256" key="1">
    <source>
        <dbReference type="ARBA" id="ARBA00023157"/>
    </source>
</evidence>
<keyword evidence="1 2" id="KW-1015">Disulfide bond</keyword>
<proteinExistence type="evidence at transcript level"/>
<gene>
    <name evidence="8" type="primary">Mcr2</name>
</gene>
<dbReference type="GO" id="GO:0005615">
    <property type="term" value="C:extracellular space"/>
    <property type="evidence" value="ECO:0007669"/>
    <property type="project" value="InterPro"/>
</dbReference>
<sequence length="1609" mass="183062">MIGTRVWVTCILALGLTCPAWGQDQNINEIFDNSVLREDLSYIVVAPKIVRPGHVYKAIVTLLDLDYSAIVIRGSVSRDGVQIASDSEKVTRQRMSITLMMKVPSNSPAGDYKFRIDVELTDSRTSLFTKETQLQFSSRSLTVVIQTNKAIYNFKDNVRARIVMLTTEQKPFQDPVDIYVLEPLGYIARRWMSHQSSLGVMSISFKTSVDFGGGWWTIKVVAQGQVIEQKIWIAAYFKPNIFVHVDAPAFVLDSDEYISGTVEVNKTKTLAPIYGSLVLHAQVKVPNRGSQSKIIRETQKRIITQFYGVHNFRFPISELRSLIYPLPGAEVEIRAKAMEYFTNITNTGYVRIRMINDTLSLRFLGTSPQIFKPGMQFVTYIAVSYFDQVALDPERLARSELTIVPDITGGSGSSDIGVIRTRFPESGVYKLKIRAPKKATKIEFRATYRDDRYTESASLLAVAAYAPEEKYIHVTTSTTNAMVGQFIVFHLRTNVHIHEFHYIVMSKGIIQMAATDAVSGINSVSQSFAVPVSPAMSPSTTLVVYAITDDKKIIADSVTVPVNGISRNQLYFGLLPKKDKTGKTIEMDILNYPGAMTFISAMDSASFDSQTKNEINQYNVLNEMYKFEEQRNKLQRIVWRSRESMQSTRHYYMTSNYGYDTLDVFKTVGLVIHSDMDVSNRTDPCASMRNRGDRFGTSTTTTLPPWMTGYEEDRQTKYLSCATDYKCYSVLYRCDGRSHCFDKSDEANCESDDDGMDLESAQFYMTRKNVQPLKYDATGKDFAWQDISIGPNEDTQVAINIPRRPTNWIFNAFSMHSELGFGFIDQPVIHDGRIPFHMAIEAPPSAVVYEQIGVRVIAYNYLNYEIEVLLNVKKSDKFQFVLVDGLGDVSHYNPRTTQNNIQHLIFIKPNSYKIVHFPVVAIDEGKIVVTINGRAQVGVDQVSATIKIVNEGAMQHHHTALLLNLRNIPSQLSFLHINVTETPIIPYELYRRYVWGSPVGRVSVSGDVVGPAFPKFPISPADLRLTNIRNGEAKAFEFGYHLYTLRYQWITDQWDPSFAKKVFSYLQVAYTNLLAHFKNHYFFHLKANRPSVWLTAHVARILQYGRYAEWENFLFIDPRVISDSIGFIVKQQKEDGSFYDKEDFPFDRKVSSTESQYPELDPFGYPTGKIITVHQNITLTAQVALTLIQVTELSGELRIKSSSAKTRALNYLERQLPTITDPYTLSIVTYVLTLSNNVVGEKAFYMLDKMKRTQRGMIYWSREEVPPDEVFIQNQRPYIMPRKKRKFDAMNVETTAYALLTYIRREGLVRDQIVEWLIKVKYTDAGFCSTRDTLAAMEALIEYSYRSRVREVTDLQVKIEASSLPGVAKLFHINQDNLSKQQKIVMPDVHGNIEAISTGGGLALLQLDVSFGVDRKRVMIPPPVKAFDLMVDASYSGRNNSHLHYDVCVRWNLLDQSERSGFAIMEIQLPTGYHLDHLIMKAGMSKFPKVSGGIVRDRMAKFRFDSIGREFHCLNFTVHRWYPVANLTRFMLARVYEYLSPEFFTEEIIDAYDVHVLSICQACGSYQCPYCPDFSSAMVTASSTVILVAFSFVLSMCITRYKTFIDLIT</sequence>
<dbReference type="SUPFAM" id="SSF48239">
    <property type="entry name" value="Terpenoid cyclases/Protein prenyltransferases"/>
    <property type="match status" value="1"/>
</dbReference>
<dbReference type="SMART" id="SM00192">
    <property type="entry name" value="LDLa"/>
    <property type="match status" value="1"/>
</dbReference>
<evidence type="ECO:0000313" key="8">
    <source>
        <dbReference type="EMBL" id="BAR45623.1"/>
    </source>
</evidence>
<keyword evidence="4" id="KW-0732">Signal</keyword>
<dbReference type="Pfam" id="PF07703">
    <property type="entry name" value="A2M_BRD"/>
    <property type="match status" value="1"/>
</dbReference>
<dbReference type="Gene3D" id="2.60.40.1930">
    <property type="match status" value="2"/>
</dbReference>
<dbReference type="InterPro" id="IPR001599">
    <property type="entry name" value="Macroglobln_a2"/>
</dbReference>
<evidence type="ECO:0000256" key="3">
    <source>
        <dbReference type="SAM" id="Phobius"/>
    </source>
</evidence>
<dbReference type="SUPFAM" id="SSF49410">
    <property type="entry name" value="Alpha-macroglobulin receptor domain"/>
    <property type="match status" value="1"/>
</dbReference>
<feature type="domain" description="Alpha-2-macroglobulin bait region" evidence="5">
    <location>
        <begin position="472"/>
        <end position="609"/>
    </location>
</feature>
<dbReference type="InterPro" id="IPR036055">
    <property type="entry name" value="LDL_receptor-like_sf"/>
</dbReference>
<dbReference type="CDD" id="cd00112">
    <property type="entry name" value="LDLa"/>
    <property type="match status" value="1"/>
</dbReference>
<keyword evidence="3" id="KW-0812">Transmembrane</keyword>
<dbReference type="Pfam" id="PF00207">
    <property type="entry name" value="A2M"/>
    <property type="match status" value="1"/>
</dbReference>
<organism evidence="8">
    <name type="scientific">Ammothea sp. RS-2014</name>
    <dbReference type="NCBI Taxonomy" id="1569307"/>
    <lineage>
        <taxon>Eukaryota</taxon>
        <taxon>Metazoa</taxon>
        <taxon>Ecdysozoa</taxon>
        <taxon>Arthropoda</taxon>
        <taxon>Chelicerata</taxon>
        <taxon>Pycnogonida</taxon>
        <taxon>Pantopoda</taxon>
        <taxon>Ammotheidae</taxon>
        <taxon>Ammothea</taxon>
    </lineage>
</organism>
<dbReference type="InterPro" id="IPR036595">
    <property type="entry name" value="A-macroglobulin_rcpt-bd_sf"/>
</dbReference>
<evidence type="ECO:0000259" key="5">
    <source>
        <dbReference type="SMART" id="SM01359"/>
    </source>
</evidence>
<evidence type="ECO:0000256" key="4">
    <source>
        <dbReference type="SAM" id="SignalP"/>
    </source>
</evidence>
<dbReference type="InterPro" id="IPR011626">
    <property type="entry name" value="Alpha-macroglobulin_TED"/>
</dbReference>
<name>A0A0E4FJ20_9CHEL</name>
<reference evidence="8" key="1">
    <citation type="submission" date="2014-12" db="EMBL/GenBank/DDBJ databases">
        <title>Evolution of the complement system in protostomes revealed by de novo transcriptome analysis of six species of Arthropoda.</title>
        <authorList>
            <person name="Nonaka M."/>
            <person name="Sekiguchi R."/>
        </authorList>
    </citation>
    <scope>NUCLEOTIDE SEQUENCE</scope>
</reference>
<dbReference type="InterPro" id="IPR011625">
    <property type="entry name" value="A2M_N_BRD"/>
</dbReference>
<dbReference type="Gene3D" id="2.60.40.2950">
    <property type="match status" value="1"/>
</dbReference>
<dbReference type="SMART" id="SM01360">
    <property type="entry name" value="A2M"/>
    <property type="match status" value="1"/>
</dbReference>
<dbReference type="EMBL" id="LC013265">
    <property type="protein sequence ID" value="BAR45623.1"/>
    <property type="molecule type" value="mRNA"/>
</dbReference>
<dbReference type="PROSITE" id="PS50068">
    <property type="entry name" value="LDLRA_2"/>
    <property type="match status" value="1"/>
</dbReference>
<evidence type="ECO:0000256" key="2">
    <source>
        <dbReference type="PROSITE-ProRule" id="PRU00124"/>
    </source>
</evidence>
<dbReference type="InterPro" id="IPR008930">
    <property type="entry name" value="Terpenoid_cyclase/PrenylTrfase"/>
</dbReference>
<dbReference type="InterPro" id="IPR009048">
    <property type="entry name" value="A-macroglobulin_rcpt-bd"/>
</dbReference>
<dbReference type="Gene3D" id="2.60.40.10">
    <property type="entry name" value="Immunoglobulins"/>
    <property type="match status" value="1"/>
</dbReference>
<dbReference type="InterPro" id="IPR050473">
    <property type="entry name" value="A2M/Complement_sys"/>
</dbReference>
<dbReference type="PANTHER" id="PTHR11412">
    <property type="entry name" value="MACROGLOBULIN / COMPLEMENT"/>
    <property type="match status" value="1"/>
</dbReference>
<accession>A0A0E4FJ20</accession>
<dbReference type="SMART" id="SM01359">
    <property type="entry name" value="A2M_N_2"/>
    <property type="match status" value="1"/>
</dbReference>
<dbReference type="SMART" id="SM01361">
    <property type="entry name" value="A2M_recep"/>
    <property type="match status" value="1"/>
</dbReference>
<dbReference type="InterPro" id="IPR013783">
    <property type="entry name" value="Ig-like_fold"/>
</dbReference>
<dbReference type="SUPFAM" id="SSF57424">
    <property type="entry name" value="LDL receptor-like module"/>
    <property type="match status" value="1"/>
</dbReference>
<dbReference type="Pfam" id="PF07678">
    <property type="entry name" value="TED_complement"/>
    <property type="match status" value="1"/>
</dbReference>
<feature type="domain" description="Alpha-2-macroglobulin" evidence="6">
    <location>
        <begin position="781"/>
        <end position="872"/>
    </location>
</feature>
<feature type="chain" id="PRO_5002419671" evidence="4">
    <location>
        <begin position="23"/>
        <end position="1609"/>
    </location>
</feature>